<comment type="caution">
    <text evidence="4">The sequence shown here is derived from an EMBL/GenBank/DDBJ whole genome shotgun (WGS) entry which is preliminary data.</text>
</comment>
<dbReference type="InParanoid" id="A0A2P6NUT8"/>
<accession>A0A2P6NUT8</accession>
<dbReference type="STRING" id="1890364.A0A2P6NUT8"/>
<dbReference type="PANTHER" id="PTHR24321:SF8">
    <property type="entry name" value="ESTRADIOL 17-BETA-DEHYDROGENASE 8-RELATED"/>
    <property type="match status" value="1"/>
</dbReference>
<dbReference type="GO" id="GO:0016491">
    <property type="term" value="F:oxidoreductase activity"/>
    <property type="evidence" value="ECO:0007669"/>
    <property type="project" value="UniProtKB-KW"/>
</dbReference>
<dbReference type="InterPro" id="IPR036291">
    <property type="entry name" value="NAD(P)-bd_dom_sf"/>
</dbReference>
<evidence type="ECO:0000313" key="5">
    <source>
        <dbReference type="Proteomes" id="UP000241769"/>
    </source>
</evidence>
<dbReference type="EMBL" id="MDYQ01000019">
    <property type="protein sequence ID" value="PRP87628.1"/>
    <property type="molecule type" value="Genomic_DNA"/>
</dbReference>
<dbReference type="PANTHER" id="PTHR24321">
    <property type="entry name" value="DEHYDROGENASES, SHORT CHAIN"/>
    <property type="match status" value="1"/>
</dbReference>
<evidence type="ECO:0000313" key="4">
    <source>
        <dbReference type="EMBL" id="PRP87628.1"/>
    </source>
</evidence>
<dbReference type="FunFam" id="3.40.50.720:FF:000084">
    <property type="entry name" value="Short-chain dehydrogenase reductase"/>
    <property type="match status" value="1"/>
</dbReference>
<dbReference type="NCBIfam" id="NF004203">
    <property type="entry name" value="PRK05653.2-4"/>
    <property type="match status" value="1"/>
</dbReference>
<evidence type="ECO:0000256" key="3">
    <source>
        <dbReference type="RuleBase" id="RU000363"/>
    </source>
</evidence>
<dbReference type="InterPro" id="IPR002347">
    <property type="entry name" value="SDR_fam"/>
</dbReference>
<proteinExistence type="inferred from homology"/>
<dbReference type="Proteomes" id="UP000241769">
    <property type="component" value="Unassembled WGS sequence"/>
</dbReference>
<dbReference type="SUPFAM" id="SSF51735">
    <property type="entry name" value="NAD(P)-binding Rossmann-fold domains"/>
    <property type="match status" value="1"/>
</dbReference>
<dbReference type="AlphaFoldDB" id="A0A2P6NUT8"/>
<protein>
    <submittedName>
        <fullName evidence="4">3-ketoacyl-ACP reductase</fullName>
    </submittedName>
</protein>
<sequence length="265" mass="28038">MATNPGFEGKVAVITGAGTGLGQAAANSLAGQGAKVVLSARRREKLEETLEKIKKNGGDGYIVEADVSKEEDVIQLFKQAKDHYGKVDIVVVNAGMNGVWAPIEELTFEEFTKTVDTNLHGSFLTIKHSVPHLKAAGGGSIVVVSSVNGTRMFSNTGATAYVATKAAQTAMAKLLAVELARDKIRVNVICPGRIDSEIHTVGTDARNLEKIRIPRDYPEGEIPLTGKEAGKASQVGDLVSFLAGNQSTHITGTEVWIDGGQSLIQ</sequence>
<dbReference type="CDD" id="cd05233">
    <property type="entry name" value="SDR_c"/>
    <property type="match status" value="1"/>
</dbReference>
<organism evidence="4 5">
    <name type="scientific">Planoprotostelium fungivorum</name>
    <dbReference type="NCBI Taxonomy" id="1890364"/>
    <lineage>
        <taxon>Eukaryota</taxon>
        <taxon>Amoebozoa</taxon>
        <taxon>Evosea</taxon>
        <taxon>Variosea</taxon>
        <taxon>Cavosteliida</taxon>
        <taxon>Cavosteliaceae</taxon>
        <taxon>Planoprotostelium</taxon>
    </lineage>
</organism>
<dbReference type="OrthoDB" id="47007at2759"/>
<evidence type="ECO:0000256" key="2">
    <source>
        <dbReference type="ARBA" id="ARBA00023002"/>
    </source>
</evidence>
<dbReference type="PRINTS" id="PR00080">
    <property type="entry name" value="SDRFAMILY"/>
</dbReference>
<keyword evidence="5" id="KW-1185">Reference proteome</keyword>
<comment type="similarity">
    <text evidence="1 3">Belongs to the short-chain dehydrogenases/reductases (SDR) family.</text>
</comment>
<reference evidence="4 5" key="1">
    <citation type="journal article" date="2018" name="Genome Biol. Evol.">
        <title>Multiple Roots of Fruiting Body Formation in Amoebozoa.</title>
        <authorList>
            <person name="Hillmann F."/>
            <person name="Forbes G."/>
            <person name="Novohradska S."/>
            <person name="Ferling I."/>
            <person name="Riege K."/>
            <person name="Groth M."/>
            <person name="Westermann M."/>
            <person name="Marz M."/>
            <person name="Spaller T."/>
            <person name="Winckler T."/>
            <person name="Schaap P."/>
            <person name="Glockner G."/>
        </authorList>
    </citation>
    <scope>NUCLEOTIDE SEQUENCE [LARGE SCALE GENOMIC DNA]</scope>
    <source>
        <strain evidence="4 5">Jena</strain>
    </source>
</reference>
<keyword evidence="2" id="KW-0560">Oxidoreductase</keyword>
<dbReference type="Gene3D" id="3.40.50.720">
    <property type="entry name" value="NAD(P)-binding Rossmann-like Domain"/>
    <property type="match status" value="1"/>
</dbReference>
<evidence type="ECO:0000256" key="1">
    <source>
        <dbReference type="ARBA" id="ARBA00006484"/>
    </source>
</evidence>
<gene>
    <name evidence="4" type="ORF">PROFUN_04655</name>
</gene>
<dbReference type="PRINTS" id="PR00081">
    <property type="entry name" value="GDHRDH"/>
</dbReference>
<name>A0A2P6NUT8_9EUKA</name>
<dbReference type="Pfam" id="PF00106">
    <property type="entry name" value="adh_short"/>
    <property type="match status" value="1"/>
</dbReference>